<feature type="region of interest" description="Disordered" evidence="1">
    <location>
        <begin position="50"/>
        <end position="71"/>
    </location>
</feature>
<comment type="caution">
    <text evidence="2">The sequence shown here is derived from an EMBL/GenBank/DDBJ whole genome shotgun (WGS) entry which is preliminary data.</text>
</comment>
<protein>
    <submittedName>
        <fullName evidence="2">Uncharacterized protein</fullName>
    </submittedName>
</protein>
<name>A0A640TPK2_STRNI</name>
<evidence type="ECO:0000256" key="1">
    <source>
        <dbReference type="SAM" id="MobiDB-lite"/>
    </source>
</evidence>
<dbReference type="Proteomes" id="UP000429552">
    <property type="component" value="Unassembled WGS sequence"/>
</dbReference>
<dbReference type="AlphaFoldDB" id="A0A640TPK2"/>
<evidence type="ECO:0000313" key="3">
    <source>
        <dbReference type="Proteomes" id="UP000429552"/>
    </source>
</evidence>
<accession>A0A640TPK2</accession>
<dbReference type="EMBL" id="BLIP01000001">
    <property type="protein sequence ID" value="GFE24832.1"/>
    <property type="molecule type" value="Genomic_DNA"/>
</dbReference>
<evidence type="ECO:0000313" key="2">
    <source>
        <dbReference type="EMBL" id="GFE24832.1"/>
    </source>
</evidence>
<feature type="region of interest" description="Disordered" evidence="1">
    <location>
        <begin position="80"/>
        <end position="99"/>
    </location>
</feature>
<proteinExistence type="predicted"/>
<gene>
    <name evidence="2" type="ORF">Sliba_52850</name>
</gene>
<sequence length="99" mass="10713">MSSRAGRLVAVTYQDFLHVPAMGDTCTPGIPFHHDAQTPAVIAPEAFRDQTEHPPGLCRGDRGPGPLGVGQQHDRIAVDEPLRTPETRSPFVSGLRIHP</sequence>
<reference evidence="2 3" key="1">
    <citation type="submission" date="2019-12" db="EMBL/GenBank/DDBJ databases">
        <title>Whole genome shotgun sequence of Streptomyces libani subsp. libani NBRC 13452.</title>
        <authorList>
            <person name="Ichikawa N."/>
            <person name="Kimura A."/>
            <person name="Kitahashi Y."/>
            <person name="Komaki H."/>
            <person name="Tamura T."/>
        </authorList>
    </citation>
    <scope>NUCLEOTIDE SEQUENCE [LARGE SCALE GENOMIC DNA]</scope>
    <source>
        <strain evidence="2 3">NBRC 13452</strain>
    </source>
</reference>
<organism evidence="2 3">
    <name type="scientific">Streptomyces nigrescens</name>
    <dbReference type="NCBI Taxonomy" id="1920"/>
    <lineage>
        <taxon>Bacteria</taxon>
        <taxon>Bacillati</taxon>
        <taxon>Actinomycetota</taxon>
        <taxon>Actinomycetes</taxon>
        <taxon>Kitasatosporales</taxon>
        <taxon>Streptomycetaceae</taxon>
        <taxon>Streptomyces</taxon>
    </lineage>
</organism>